<accession>I3Y6H2</accession>
<dbReference type="OrthoDB" id="9781845at2"/>
<dbReference type="InterPro" id="IPR004089">
    <property type="entry name" value="MCPsignal_dom"/>
</dbReference>
<evidence type="ECO:0000259" key="6">
    <source>
        <dbReference type="PROSITE" id="PS50111"/>
    </source>
</evidence>
<evidence type="ECO:0000256" key="3">
    <source>
        <dbReference type="ARBA" id="ARBA00029447"/>
    </source>
</evidence>
<keyword evidence="9" id="KW-1185">Reference proteome</keyword>
<keyword evidence="2 4" id="KW-0807">Transducer</keyword>
<evidence type="ECO:0000256" key="2">
    <source>
        <dbReference type="ARBA" id="ARBA00023224"/>
    </source>
</evidence>
<evidence type="ECO:0000256" key="5">
    <source>
        <dbReference type="SAM" id="Phobius"/>
    </source>
</evidence>
<dbReference type="Gene3D" id="1.10.287.950">
    <property type="entry name" value="Methyl-accepting chemotaxis protein"/>
    <property type="match status" value="1"/>
</dbReference>
<dbReference type="SMART" id="SM00304">
    <property type="entry name" value="HAMP"/>
    <property type="match status" value="1"/>
</dbReference>
<dbReference type="STRING" id="765911.Thivi_0530"/>
<dbReference type="PANTHER" id="PTHR32089">
    <property type="entry name" value="METHYL-ACCEPTING CHEMOTAXIS PROTEIN MCPB"/>
    <property type="match status" value="1"/>
</dbReference>
<dbReference type="eggNOG" id="COG0840">
    <property type="taxonomic scope" value="Bacteria"/>
</dbReference>
<dbReference type="AlphaFoldDB" id="I3Y6H2"/>
<dbReference type="SMART" id="SM00283">
    <property type="entry name" value="MA"/>
    <property type="match status" value="1"/>
</dbReference>
<dbReference type="GO" id="GO:0016020">
    <property type="term" value="C:membrane"/>
    <property type="evidence" value="ECO:0007669"/>
    <property type="project" value="UniProtKB-SubCell"/>
</dbReference>
<protein>
    <submittedName>
        <fullName evidence="8">Methyl-accepting chemotaxis protein</fullName>
    </submittedName>
</protein>
<dbReference type="PANTHER" id="PTHR32089:SF74">
    <property type="entry name" value="METHYL-ACCEPTING CHEMOTAXIS PROTEIN AER"/>
    <property type="match status" value="1"/>
</dbReference>
<feature type="domain" description="HAMP" evidence="7">
    <location>
        <begin position="292"/>
        <end position="344"/>
    </location>
</feature>
<evidence type="ECO:0000313" key="9">
    <source>
        <dbReference type="Proteomes" id="UP000006062"/>
    </source>
</evidence>
<dbReference type="PROSITE" id="PS50885">
    <property type="entry name" value="HAMP"/>
    <property type="match status" value="1"/>
</dbReference>
<sequence length="622" mass="67485">MSIRKSVTLVAISVTLVVAATLIVVAQFGQARLHERLAHEVTTSKNLLWSQVTERLYERMETGIADFEADFALRQALKQGDATGLRQAVDSLTNLIGDQGYFDQLYLFDAVQHPLCCSEGNQAPQDVASLMRVNFGSEKPLRSIGRNASGEPVALLTFTLSIRHQPIGAVVFQKPLTETLERFKTIDGSEVYLAGADGRLFAGTRPELFEQLGFALPPLGVSVLDTKTIGEATYSVAILPIQGIDGQPLAHLIGIADESAIHAAQRRFEWIAYSSVALLLVLAAIGLFWYMQHALRPLDQAVATVSRLADGDLSISFETNRQDEVGRLMRAMQTMVERIRDIVGHLHSASGDLHHSAGDMARLAATSKIQFDRQKAETGHVDLAVTQMASSAQEVATHTTRAVGATTEARQRIEHSRQILERTSDIIGVLAVEIDQAASVVLGLADRSQAVGNVLDVIRTIASQTNLLALNASIEAARAGEHGRGFAVVADEVRQLATRTHHSIQEIETMIGALQSSSKEAVGVIHANRDRAKQSVDHYGQAVLNLDAFSESVGILTDMTHQIASAAEEQSRMAEEIAASINQISLLAQEHADAAETGFDQSAHLNVLSDALRERVAYFRIH</sequence>
<dbReference type="EMBL" id="CP003154">
    <property type="protein sequence ID" value="AFL72590.1"/>
    <property type="molecule type" value="Genomic_DNA"/>
</dbReference>
<dbReference type="CDD" id="cd06225">
    <property type="entry name" value="HAMP"/>
    <property type="match status" value="1"/>
</dbReference>
<feature type="transmembrane region" description="Helical" evidence="5">
    <location>
        <begin position="6"/>
        <end position="26"/>
    </location>
</feature>
<evidence type="ECO:0000259" key="7">
    <source>
        <dbReference type="PROSITE" id="PS50885"/>
    </source>
</evidence>
<dbReference type="FunFam" id="1.10.287.950:FF:000001">
    <property type="entry name" value="Methyl-accepting chemotaxis sensory transducer"/>
    <property type="match status" value="1"/>
</dbReference>
<dbReference type="InterPro" id="IPR003660">
    <property type="entry name" value="HAMP_dom"/>
</dbReference>
<dbReference type="GO" id="GO:0007165">
    <property type="term" value="P:signal transduction"/>
    <property type="evidence" value="ECO:0007669"/>
    <property type="project" value="UniProtKB-KW"/>
</dbReference>
<keyword evidence="5" id="KW-0472">Membrane</keyword>
<organism evidence="8 9">
    <name type="scientific">Thiocystis violascens (strain ATCC 17096 / DSM 198 / 6111)</name>
    <name type="common">Chromatium violascens</name>
    <dbReference type="NCBI Taxonomy" id="765911"/>
    <lineage>
        <taxon>Bacteria</taxon>
        <taxon>Pseudomonadati</taxon>
        <taxon>Pseudomonadota</taxon>
        <taxon>Gammaproteobacteria</taxon>
        <taxon>Chromatiales</taxon>
        <taxon>Chromatiaceae</taxon>
        <taxon>Thiocystis</taxon>
    </lineage>
</organism>
<name>I3Y6H2_THIV6</name>
<evidence type="ECO:0000313" key="8">
    <source>
        <dbReference type="EMBL" id="AFL72590.1"/>
    </source>
</evidence>
<dbReference type="HOGENOM" id="CLU_000445_107_19_6"/>
<dbReference type="RefSeq" id="WP_014777088.1">
    <property type="nucleotide sequence ID" value="NC_018012.1"/>
</dbReference>
<dbReference type="Pfam" id="PF00672">
    <property type="entry name" value="HAMP"/>
    <property type="match status" value="1"/>
</dbReference>
<gene>
    <name evidence="8" type="ordered locus">Thivi_0530</name>
</gene>
<dbReference type="GO" id="GO:0006935">
    <property type="term" value="P:chemotaxis"/>
    <property type="evidence" value="ECO:0007669"/>
    <property type="project" value="UniProtKB-ARBA"/>
</dbReference>
<comment type="similarity">
    <text evidence="3">Belongs to the methyl-accepting chemotaxis (MCP) protein family.</text>
</comment>
<dbReference type="SUPFAM" id="SSF58104">
    <property type="entry name" value="Methyl-accepting chemotaxis protein (MCP) signaling domain"/>
    <property type="match status" value="1"/>
</dbReference>
<dbReference type="CDD" id="cd11386">
    <property type="entry name" value="MCP_signal"/>
    <property type="match status" value="1"/>
</dbReference>
<dbReference type="PROSITE" id="PS50111">
    <property type="entry name" value="CHEMOTAXIS_TRANSDUC_2"/>
    <property type="match status" value="1"/>
</dbReference>
<feature type="transmembrane region" description="Helical" evidence="5">
    <location>
        <begin position="270"/>
        <end position="291"/>
    </location>
</feature>
<dbReference type="Proteomes" id="UP000006062">
    <property type="component" value="Chromosome"/>
</dbReference>
<proteinExistence type="inferred from homology"/>
<keyword evidence="5" id="KW-0812">Transmembrane</keyword>
<dbReference type="KEGG" id="tvi:Thivi_0530"/>
<comment type="subcellular location">
    <subcellularLocation>
        <location evidence="1">Membrane</location>
    </subcellularLocation>
</comment>
<reference evidence="8 9" key="1">
    <citation type="submission" date="2012-06" db="EMBL/GenBank/DDBJ databases">
        <title>Complete sequence of Thiocystis violascens DSM 198.</title>
        <authorList>
            <consortium name="US DOE Joint Genome Institute"/>
            <person name="Lucas S."/>
            <person name="Han J."/>
            <person name="Lapidus A."/>
            <person name="Cheng J.-F."/>
            <person name="Goodwin L."/>
            <person name="Pitluck S."/>
            <person name="Peters L."/>
            <person name="Ovchinnikova G."/>
            <person name="Teshima H."/>
            <person name="Detter J.C."/>
            <person name="Han C."/>
            <person name="Tapia R."/>
            <person name="Land M."/>
            <person name="Hauser L."/>
            <person name="Kyrpides N."/>
            <person name="Ivanova N."/>
            <person name="Pagani I."/>
            <person name="Vogl K."/>
            <person name="Liu Z."/>
            <person name="Frigaard N.-U."/>
            <person name="Bryant D."/>
            <person name="Woyke T."/>
        </authorList>
    </citation>
    <scope>NUCLEOTIDE SEQUENCE [LARGE SCALE GENOMIC DNA]</scope>
    <source>
        <strain evidence="9">ATCC 17096 / DSM 198 / 6111</strain>
    </source>
</reference>
<evidence type="ECO:0000256" key="1">
    <source>
        <dbReference type="ARBA" id="ARBA00004370"/>
    </source>
</evidence>
<feature type="domain" description="Methyl-accepting transducer" evidence="6">
    <location>
        <begin position="349"/>
        <end position="585"/>
    </location>
</feature>
<keyword evidence="5" id="KW-1133">Transmembrane helix</keyword>
<dbReference type="Pfam" id="PF00015">
    <property type="entry name" value="MCPsignal"/>
    <property type="match status" value="1"/>
</dbReference>
<evidence type="ECO:0000256" key="4">
    <source>
        <dbReference type="PROSITE-ProRule" id="PRU00284"/>
    </source>
</evidence>